<reference evidence="1" key="1">
    <citation type="journal article" date="2020" name="mSystems">
        <title>Genome- and Community-Level Interaction Insights into Carbon Utilization and Element Cycling Functions of Hydrothermarchaeota in Hydrothermal Sediment.</title>
        <authorList>
            <person name="Zhou Z."/>
            <person name="Liu Y."/>
            <person name="Xu W."/>
            <person name="Pan J."/>
            <person name="Luo Z.H."/>
            <person name="Li M."/>
        </authorList>
    </citation>
    <scope>NUCLEOTIDE SEQUENCE [LARGE SCALE GENOMIC DNA]</scope>
    <source>
        <strain evidence="1">HyVt-233</strain>
    </source>
</reference>
<comment type="caution">
    <text evidence="1">The sequence shown here is derived from an EMBL/GenBank/DDBJ whole genome shotgun (WGS) entry which is preliminary data.</text>
</comment>
<sequence>MPVLIYFQLLVIWAQAEIALRQHVLFSMQFEPSFNVRLEQGILYLKNVSKNSAYNVFIGRILNSSGKPLPPDKWKKEIHTKRVIANLAPNQEVALCTFKHPESIIKEKFSIETLYSNQLGELRTFLIQILDPLFLSIIPEKRKNPGFLLTLFEDIYLCLKFLKYKK</sequence>
<dbReference type="Proteomes" id="UP000886289">
    <property type="component" value="Unassembled WGS sequence"/>
</dbReference>
<proteinExistence type="predicted"/>
<organism evidence="1">
    <name type="scientific">Desulfofervidus auxilii</name>
    <dbReference type="NCBI Taxonomy" id="1621989"/>
    <lineage>
        <taxon>Bacteria</taxon>
        <taxon>Pseudomonadati</taxon>
        <taxon>Thermodesulfobacteriota</taxon>
        <taxon>Candidatus Desulfofervidia</taxon>
        <taxon>Candidatus Desulfofervidales</taxon>
        <taxon>Candidatus Desulfofervidaceae</taxon>
        <taxon>Candidatus Desulfofervidus</taxon>
    </lineage>
</organism>
<name>A0A7C0Y6S4_DESA2</name>
<dbReference type="EMBL" id="DRBS01000379">
    <property type="protein sequence ID" value="HDD45228.1"/>
    <property type="molecule type" value="Genomic_DNA"/>
</dbReference>
<protein>
    <submittedName>
        <fullName evidence="1">Uncharacterized protein</fullName>
    </submittedName>
</protein>
<evidence type="ECO:0000313" key="1">
    <source>
        <dbReference type="EMBL" id="HDD45228.1"/>
    </source>
</evidence>
<gene>
    <name evidence="1" type="ORF">ENG63_10295</name>
</gene>
<accession>A0A7C0Y6S4</accession>
<dbReference type="AlphaFoldDB" id="A0A7C0Y6S4"/>